<organism evidence="3 4">
    <name type="scientific">Lacrimispora xylanisolvens</name>
    <dbReference type="NCBI Taxonomy" id="384636"/>
    <lineage>
        <taxon>Bacteria</taxon>
        <taxon>Bacillati</taxon>
        <taxon>Bacillota</taxon>
        <taxon>Clostridia</taxon>
        <taxon>Lachnospirales</taxon>
        <taxon>Lachnospiraceae</taxon>
        <taxon>Lacrimispora</taxon>
    </lineage>
</organism>
<dbReference type="InterPro" id="IPR029068">
    <property type="entry name" value="Glyas_Bleomycin-R_OHBP_Dase"/>
</dbReference>
<evidence type="ECO:0000256" key="1">
    <source>
        <dbReference type="ARBA" id="ARBA00022723"/>
    </source>
</evidence>
<dbReference type="GO" id="GO:0004493">
    <property type="term" value="F:methylmalonyl-CoA epimerase activity"/>
    <property type="evidence" value="ECO:0007669"/>
    <property type="project" value="TreeGrafter"/>
</dbReference>
<dbReference type="Proteomes" id="UP000237749">
    <property type="component" value="Unassembled WGS sequence"/>
</dbReference>
<gene>
    <name evidence="3" type="ORF">BXY41_101198</name>
</gene>
<accession>A0A2S6HY88</accession>
<reference evidence="3 4" key="1">
    <citation type="submission" date="2018-02" db="EMBL/GenBank/DDBJ databases">
        <title>Genomic Encyclopedia of Archaeal and Bacterial Type Strains, Phase II (KMG-II): from individual species to whole genera.</title>
        <authorList>
            <person name="Goeker M."/>
        </authorList>
    </citation>
    <scope>NUCLEOTIDE SEQUENCE [LARGE SCALE GENOMIC DNA]</scope>
    <source>
        <strain evidence="3 4">DSM 3808</strain>
    </source>
</reference>
<dbReference type="GO" id="GO:0046872">
    <property type="term" value="F:metal ion binding"/>
    <property type="evidence" value="ECO:0007669"/>
    <property type="project" value="UniProtKB-KW"/>
</dbReference>
<dbReference type="PROSITE" id="PS51819">
    <property type="entry name" value="VOC"/>
    <property type="match status" value="1"/>
</dbReference>
<dbReference type="Gene3D" id="3.10.180.10">
    <property type="entry name" value="2,3-Dihydroxybiphenyl 1,2-Dioxygenase, domain 1"/>
    <property type="match status" value="1"/>
</dbReference>
<comment type="caution">
    <text evidence="3">The sequence shown here is derived from an EMBL/GenBank/DDBJ whole genome shotgun (WGS) entry which is preliminary data.</text>
</comment>
<dbReference type="EMBL" id="PTJA01000001">
    <property type="protein sequence ID" value="PPK83135.1"/>
    <property type="molecule type" value="Genomic_DNA"/>
</dbReference>
<protein>
    <submittedName>
        <fullName evidence="3">Glyoxylase I family protein</fullName>
    </submittedName>
</protein>
<name>A0A2S6HY88_9FIRM</name>
<dbReference type="InterPro" id="IPR037523">
    <property type="entry name" value="VOC_core"/>
</dbReference>
<keyword evidence="1" id="KW-0479">Metal-binding</keyword>
<dbReference type="InterPro" id="IPR051785">
    <property type="entry name" value="MMCE/EMCE_epimerase"/>
</dbReference>
<proteinExistence type="predicted"/>
<dbReference type="CDD" id="cd06587">
    <property type="entry name" value="VOC"/>
    <property type="match status" value="1"/>
</dbReference>
<evidence type="ECO:0000313" key="3">
    <source>
        <dbReference type="EMBL" id="PPK83135.1"/>
    </source>
</evidence>
<keyword evidence="4" id="KW-1185">Reference proteome</keyword>
<feature type="domain" description="VOC" evidence="2">
    <location>
        <begin position="5"/>
        <end position="132"/>
    </location>
</feature>
<dbReference type="GO" id="GO:0046491">
    <property type="term" value="P:L-methylmalonyl-CoA metabolic process"/>
    <property type="evidence" value="ECO:0007669"/>
    <property type="project" value="TreeGrafter"/>
</dbReference>
<evidence type="ECO:0000259" key="2">
    <source>
        <dbReference type="PROSITE" id="PS51819"/>
    </source>
</evidence>
<dbReference type="PANTHER" id="PTHR43048">
    <property type="entry name" value="METHYLMALONYL-COA EPIMERASE"/>
    <property type="match status" value="1"/>
</dbReference>
<dbReference type="SUPFAM" id="SSF54593">
    <property type="entry name" value="Glyoxalase/Bleomycin resistance protein/Dihydroxybiphenyl dioxygenase"/>
    <property type="match status" value="1"/>
</dbReference>
<dbReference type="RefSeq" id="WP_104433645.1">
    <property type="nucleotide sequence ID" value="NZ_PTJA01000001.1"/>
</dbReference>
<dbReference type="OrthoDB" id="9788468at2"/>
<dbReference type="Pfam" id="PF00903">
    <property type="entry name" value="Glyoxalase"/>
    <property type="match status" value="1"/>
</dbReference>
<evidence type="ECO:0000313" key="4">
    <source>
        <dbReference type="Proteomes" id="UP000237749"/>
    </source>
</evidence>
<sequence length="135" mass="15936">MRQSFLHHICIQTNDYEQSLKFYCKMLDMEIIEETPNFHGREYNTWIKNDYLCIELQTPKNEQQFDQIDDDHTGVSHICLWVNDINQLYYELGEKGAHSFIKHGANDIYEVNGGKLFKLKSPEGTIIEFRNKLGC</sequence>
<dbReference type="PANTHER" id="PTHR43048:SF3">
    <property type="entry name" value="METHYLMALONYL-COA EPIMERASE, MITOCHONDRIAL"/>
    <property type="match status" value="1"/>
</dbReference>
<dbReference type="AlphaFoldDB" id="A0A2S6HY88"/>
<dbReference type="InterPro" id="IPR004360">
    <property type="entry name" value="Glyas_Fos-R_dOase_dom"/>
</dbReference>